<comment type="catalytic activity">
    <reaction evidence="10">
        <text>O-phospho-L-seryl-[protein] + H2O = L-seryl-[protein] + phosphate</text>
        <dbReference type="Rhea" id="RHEA:20629"/>
        <dbReference type="Rhea" id="RHEA-COMP:9863"/>
        <dbReference type="Rhea" id="RHEA-COMP:11604"/>
        <dbReference type="ChEBI" id="CHEBI:15377"/>
        <dbReference type="ChEBI" id="CHEBI:29999"/>
        <dbReference type="ChEBI" id="CHEBI:43474"/>
        <dbReference type="ChEBI" id="CHEBI:83421"/>
        <dbReference type="EC" id="3.1.3.16"/>
    </reaction>
</comment>
<dbReference type="PROSITE" id="PS00383">
    <property type="entry name" value="TYR_PHOSPHATASE_1"/>
    <property type="match status" value="1"/>
</dbReference>
<dbReference type="PROSITE" id="PS50056">
    <property type="entry name" value="TYR_PHOSPHATASE_2"/>
    <property type="match status" value="1"/>
</dbReference>
<keyword evidence="9" id="KW-0539">Nucleus</keyword>
<keyword evidence="8" id="KW-0904">Protein phosphatase</keyword>
<evidence type="ECO:0000256" key="4">
    <source>
        <dbReference type="ARBA" id="ARBA00013064"/>
    </source>
</evidence>
<dbReference type="InterPro" id="IPR057023">
    <property type="entry name" value="PTP-SAK"/>
</dbReference>
<comment type="similarity">
    <text evidence="3">Belongs to the protein-tyrosine phosphatase family. Non-receptor class dual specificity subfamily.</text>
</comment>
<dbReference type="AlphaFoldDB" id="A0A5N5LCR6"/>
<dbReference type="InterPro" id="IPR003595">
    <property type="entry name" value="Tyr_Pase_cat"/>
</dbReference>
<evidence type="ECO:0000256" key="14">
    <source>
        <dbReference type="ARBA" id="ARBA00081937"/>
    </source>
</evidence>
<evidence type="ECO:0000256" key="8">
    <source>
        <dbReference type="ARBA" id="ARBA00022912"/>
    </source>
</evidence>
<feature type="domain" description="Tyrosine specific protein phosphatases" evidence="16">
    <location>
        <begin position="78"/>
        <end position="142"/>
    </location>
</feature>
<evidence type="ECO:0000256" key="7">
    <source>
        <dbReference type="ARBA" id="ARBA00022801"/>
    </source>
</evidence>
<evidence type="ECO:0000256" key="1">
    <source>
        <dbReference type="ARBA" id="ARBA00004123"/>
    </source>
</evidence>
<dbReference type="SMART" id="SM00195">
    <property type="entry name" value="DSPc"/>
    <property type="match status" value="1"/>
</dbReference>
<dbReference type="EMBL" id="VFJC01000020">
    <property type="protein sequence ID" value="KAB5540061.1"/>
    <property type="molecule type" value="Genomic_DNA"/>
</dbReference>
<dbReference type="GO" id="GO:0005829">
    <property type="term" value="C:cytosol"/>
    <property type="evidence" value="ECO:0007669"/>
    <property type="project" value="UniProtKB-SubCell"/>
</dbReference>
<dbReference type="InterPro" id="IPR016130">
    <property type="entry name" value="Tyr_Pase_AS"/>
</dbReference>
<dbReference type="FunFam" id="3.90.190.10:FF:000063">
    <property type="entry name" value="Dual specificity phosphatase 23"/>
    <property type="match status" value="1"/>
</dbReference>
<dbReference type="PANTHER" id="PTHR23339">
    <property type="entry name" value="TYROSINE SPECIFIC PROTEIN PHOSPHATASE AND DUAL SPECIFICITY PROTEIN PHOSPHATASE"/>
    <property type="match status" value="1"/>
</dbReference>
<evidence type="ECO:0000256" key="11">
    <source>
        <dbReference type="ARBA" id="ARBA00048336"/>
    </source>
</evidence>
<evidence type="ECO:0000259" key="15">
    <source>
        <dbReference type="PROSITE" id="PS50054"/>
    </source>
</evidence>
<comment type="catalytic activity">
    <reaction evidence="11">
        <text>O-phospho-L-threonyl-[protein] + H2O = L-threonyl-[protein] + phosphate</text>
        <dbReference type="Rhea" id="RHEA:47004"/>
        <dbReference type="Rhea" id="RHEA-COMP:11060"/>
        <dbReference type="Rhea" id="RHEA-COMP:11605"/>
        <dbReference type="ChEBI" id="CHEBI:15377"/>
        <dbReference type="ChEBI" id="CHEBI:30013"/>
        <dbReference type="ChEBI" id="CHEBI:43474"/>
        <dbReference type="ChEBI" id="CHEBI:61977"/>
        <dbReference type="EC" id="3.1.3.16"/>
    </reaction>
</comment>
<sequence>MEDTSCTPPNFSWVEVNKVAGLAWPSSPAHYRFLLDNGIKHLVCLCESKPPAYESFPDLTLHHIAMVDFTPPSLSQIQTFISVTEHANTGQAVAVHCKHGLGRTGTMLACYLVKTRKISGAEAIKMIRSLRPGSIETREQERAVLEFQQYLNPKTAL</sequence>
<dbReference type="InterPro" id="IPR050561">
    <property type="entry name" value="PTP"/>
</dbReference>
<dbReference type="InterPro" id="IPR029021">
    <property type="entry name" value="Prot-tyrosine_phosphatase-like"/>
</dbReference>
<dbReference type="GO" id="GO:0005634">
    <property type="term" value="C:nucleus"/>
    <property type="evidence" value="ECO:0007669"/>
    <property type="project" value="UniProtKB-SubCell"/>
</dbReference>
<proteinExistence type="inferred from homology"/>
<dbReference type="EC" id="3.1.3.48" evidence="4"/>
<evidence type="ECO:0000256" key="2">
    <source>
        <dbReference type="ARBA" id="ARBA00004514"/>
    </source>
</evidence>
<evidence type="ECO:0000256" key="5">
    <source>
        <dbReference type="ARBA" id="ARBA00013081"/>
    </source>
</evidence>
<evidence type="ECO:0000256" key="6">
    <source>
        <dbReference type="ARBA" id="ARBA00022490"/>
    </source>
</evidence>
<keyword evidence="6" id="KW-0963">Cytoplasm</keyword>
<comment type="function">
    <text evidence="12">Protein phosphatase that mediates dephosphorylation of proteins phosphorylated on Tyr and Ser/Thr residues. In vitro, it can dephosphorylate p44-ERK1 (MAPK3) but not p54 SAPK-beta (MAPK10) in vitro. Able to enhance activation of JNK and p38 (MAPK14).</text>
</comment>
<dbReference type="SUPFAM" id="SSF52799">
    <property type="entry name" value="(Phosphotyrosine protein) phosphatases II"/>
    <property type="match status" value="1"/>
</dbReference>
<gene>
    <name evidence="17" type="ORF">PHYPO_G00097020</name>
</gene>
<feature type="domain" description="Tyrosine-protein phosphatase" evidence="15">
    <location>
        <begin position="10"/>
        <end position="153"/>
    </location>
</feature>
<dbReference type="InterPro" id="IPR020422">
    <property type="entry name" value="TYR_PHOSPHATASE_DUAL_dom"/>
</dbReference>
<organism evidence="17 18">
    <name type="scientific">Pangasianodon hypophthalmus</name>
    <name type="common">Striped catfish</name>
    <name type="synonym">Helicophagus hypophthalmus</name>
    <dbReference type="NCBI Taxonomy" id="310915"/>
    <lineage>
        <taxon>Eukaryota</taxon>
        <taxon>Metazoa</taxon>
        <taxon>Chordata</taxon>
        <taxon>Craniata</taxon>
        <taxon>Vertebrata</taxon>
        <taxon>Euteleostomi</taxon>
        <taxon>Actinopterygii</taxon>
        <taxon>Neopterygii</taxon>
        <taxon>Teleostei</taxon>
        <taxon>Ostariophysi</taxon>
        <taxon>Siluriformes</taxon>
        <taxon>Pangasiidae</taxon>
        <taxon>Pangasianodon</taxon>
    </lineage>
</organism>
<evidence type="ECO:0000256" key="12">
    <source>
        <dbReference type="ARBA" id="ARBA00053915"/>
    </source>
</evidence>
<evidence type="ECO:0000259" key="16">
    <source>
        <dbReference type="PROSITE" id="PS50056"/>
    </source>
</evidence>
<dbReference type="PROSITE" id="PS50054">
    <property type="entry name" value="TYR_PHOSPHATASE_DUAL"/>
    <property type="match status" value="1"/>
</dbReference>
<evidence type="ECO:0000313" key="18">
    <source>
        <dbReference type="Proteomes" id="UP000327468"/>
    </source>
</evidence>
<dbReference type="Proteomes" id="UP000327468">
    <property type="component" value="Chromosome 19"/>
</dbReference>
<evidence type="ECO:0000313" key="17">
    <source>
        <dbReference type="EMBL" id="KAB5540061.1"/>
    </source>
</evidence>
<name>A0A5N5LCR6_PANHP</name>
<evidence type="ECO:0000256" key="3">
    <source>
        <dbReference type="ARBA" id="ARBA00008601"/>
    </source>
</evidence>
<evidence type="ECO:0000256" key="9">
    <source>
        <dbReference type="ARBA" id="ARBA00023242"/>
    </source>
</evidence>
<dbReference type="GO" id="GO:0004722">
    <property type="term" value="F:protein serine/threonine phosphatase activity"/>
    <property type="evidence" value="ECO:0007669"/>
    <property type="project" value="UniProtKB-EC"/>
</dbReference>
<comment type="caution">
    <text evidence="17">The sequence shown here is derived from an EMBL/GenBank/DDBJ whole genome shotgun (WGS) entry which is preliminary data.</text>
</comment>
<comment type="subcellular location">
    <subcellularLocation>
        <location evidence="2">Cytoplasm</location>
        <location evidence="2">Cytosol</location>
    </subcellularLocation>
    <subcellularLocation>
        <location evidence="1">Nucleus</location>
    </subcellularLocation>
</comment>
<dbReference type="EC" id="3.1.3.16" evidence="5"/>
<dbReference type="SMART" id="SM00404">
    <property type="entry name" value="PTPc_motif"/>
    <property type="match status" value="1"/>
</dbReference>
<accession>A0A5N5LCR6</accession>
<dbReference type="Gene3D" id="3.90.190.10">
    <property type="entry name" value="Protein tyrosine phosphatase superfamily"/>
    <property type="match status" value="1"/>
</dbReference>
<dbReference type="InterPro" id="IPR000387">
    <property type="entry name" value="Tyr_Pase_dom"/>
</dbReference>
<dbReference type="Pfam" id="PF22784">
    <property type="entry name" value="PTP-SAK"/>
    <property type="match status" value="1"/>
</dbReference>
<evidence type="ECO:0000256" key="10">
    <source>
        <dbReference type="ARBA" id="ARBA00047761"/>
    </source>
</evidence>
<keyword evidence="18" id="KW-1185">Reference proteome</keyword>
<protein>
    <recommendedName>
        <fullName evidence="13">Dual specificity protein phosphatase 23</fullName>
        <ecNumber evidence="5">3.1.3.16</ecNumber>
        <ecNumber evidence="4">3.1.3.48</ecNumber>
    </recommendedName>
    <alternativeName>
        <fullName evidence="14">Low molecular mass dual specificity phosphatase 3</fullName>
    </alternativeName>
</protein>
<keyword evidence="7" id="KW-0378">Hydrolase</keyword>
<dbReference type="GO" id="GO:0004725">
    <property type="term" value="F:protein tyrosine phosphatase activity"/>
    <property type="evidence" value="ECO:0007669"/>
    <property type="project" value="UniProtKB-EC"/>
</dbReference>
<evidence type="ECO:0000256" key="13">
    <source>
        <dbReference type="ARBA" id="ARBA00068789"/>
    </source>
</evidence>
<dbReference type="CDD" id="cd14504">
    <property type="entry name" value="DUSP23"/>
    <property type="match status" value="1"/>
</dbReference>
<reference evidence="17 18" key="1">
    <citation type="submission" date="2019-06" db="EMBL/GenBank/DDBJ databases">
        <title>A chromosome-scale genome assembly of the striped catfish, Pangasianodon hypophthalmus.</title>
        <authorList>
            <person name="Wen M."/>
            <person name="Zahm M."/>
            <person name="Roques C."/>
            <person name="Cabau C."/>
            <person name="Klopp C."/>
            <person name="Donnadieu C."/>
            <person name="Jouanno E."/>
            <person name="Avarre J.-C."/>
            <person name="Campet M."/>
            <person name="Ha T.T.T."/>
            <person name="Dugue R."/>
            <person name="Lampietro C."/>
            <person name="Louis A."/>
            <person name="Herpin A."/>
            <person name="Echchiki A."/>
            <person name="Berthelot C."/>
            <person name="Parey E."/>
            <person name="Roest-Crollius H."/>
            <person name="Braasch I."/>
            <person name="Postlethwait J."/>
            <person name="Bobe J."/>
            <person name="Montfort J."/>
            <person name="Bouchez O."/>
            <person name="Begum T."/>
            <person name="Schartl M."/>
            <person name="Guiguen Y."/>
        </authorList>
    </citation>
    <scope>NUCLEOTIDE SEQUENCE [LARGE SCALE GENOMIC DNA]</scope>
    <source>
        <strain evidence="17 18">Indonesia</strain>
        <tissue evidence="17">Blood</tissue>
    </source>
</reference>